<feature type="compositionally biased region" description="Polar residues" evidence="1">
    <location>
        <begin position="9"/>
        <end position="20"/>
    </location>
</feature>
<keyword evidence="3" id="KW-1185">Reference proteome</keyword>
<evidence type="ECO:0000313" key="3">
    <source>
        <dbReference type="Proteomes" id="UP001454036"/>
    </source>
</evidence>
<dbReference type="EMBL" id="BAABME010003410">
    <property type="protein sequence ID" value="GAA0158691.1"/>
    <property type="molecule type" value="Genomic_DNA"/>
</dbReference>
<accession>A0AAV3Q6W6</accession>
<dbReference type="Proteomes" id="UP001454036">
    <property type="component" value="Unassembled WGS sequence"/>
</dbReference>
<proteinExistence type="predicted"/>
<name>A0AAV3Q6W6_LITER</name>
<feature type="region of interest" description="Disordered" evidence="1">
    <location>
        <begin position="1"/>
        <end position="27"/>
    </location>
</feature>
<dbReference type="AlphaFoldDB" id="A0AAV3Q6W6"/>
<organism evidence="2 3">
    <name type="scientific">Lithospermum erythrorhizon</name>
    <name type="common">Purple gromwell</name>
    <name type="synonym">Lithospermum officinale var. erythrorhizon</name>
    <dbReference type="NCBI Taxonomy" id="34254"/>
    <lineage>
        <taxon>Eukaryota</taxon>
        <taxon>Viridiplantae</taxon>
        <taxon>Streptophyta</taxon>
        <taxon>Embryophyta</taxon>
        <taxon>Tracheophyta</taxon>
        <taxon>Spermatophyta</taxon>
        <taxon>Magnoliopsida</taxon>
        <taxon>eudicotyledons</taxon>
        <taxon>Gunneridae</taxon>
        <taxon>Pentapetalae</taxon>
        <taxon>asterids</taxon>
        <taxon>lamiids</taxon>
        <taxon>Boraginales</taxon>
        <taxon>Boraginaceae</taxon>
        <taxon>Boraginoideae</taxon>
        <taxon>Lithospermeae</taxon>
        <taxon>Lithospermum</taxon>
    </lineage>
</organism>
<evidence type="ECO:0000313" key="2">
    <source>
        <dbReference type="EMBL" id="GAA0158691.1"/>
    </source>
</evidence>
<gene>
    <name evidence="2" type="ORF">LIER_15648</name>
</gene>
<sequence>MGTHVGGSKSHTQLSAQIVDSTGDLPSIPKRLKLQYEKKDSEGNPSNEMINLTSDKVLDCKGGYILFDRPLQRLYMSQKTEYLMTWHDSSTA</sequence>
<comment type="caution">
    <text evidence="2">The sequence shown here is derived from an EMBL/GenBank/DDBJ whole genome shotgun (WGS) entry which is preliminary data.</text>
</comment>
<evidence type="ECO:0000256" key="1">
    <source>
        <dbReference type="SAM" id="MobiDB-lite"/>
    </source>
</evidence>
<protein>
    <submittedName>
        <fullName evidence="2">Uncharacterized protein</fullName>
    </submittedName>
</protein>
<reference evidence="2 3" key="1">
    <citation type="submission" date="2024-01" db="EMBL/GenBank/DDBJ databases">
        <title>The complete chloroplast genome sequence of Lithospermum erythrorhizon: insights into the phylogenetic relationship among Boraginaceae species and the maternal lineages of purple gromwells.</title>
        <authorList>
            <person name="Okada T."/>
            <person name="Watanabe K."/>
        </authorList>
    </citation>
    <scope>NUCLEOTIDE SEQUENCE [LARGE SCALE GENOMIC DNA]</scope>
</reference>